<dbReference type="GO" id="GO:0032934">
    <property type="term" value="F:sterol binding"/>
    <property type="evidence" value="ECO:0007669"/>
    <property type="project" value="TreeGrafter"/>
</dbReference>
<dbReference type="InterPro" id="IPR037239">
    <property type="entry name" value="OSBP_sf"/>
</dbReference>
<dbReference type="SMART" id="SM00233">
    <property type="entry name" value="PH"/>
    <property type="match status" value="1"/>
</dbReference>
<organism evidence="9">
    <name type="scientific">Thrips palmi</name>
    <name type="common">Melon thrips</name>
    <dbReference type="NCBI Taxonomy" id="161013"/>
    <lineage>
        <taxon>Eukaryota</taxon>
        <taxon>Metazoa</taxon>
        <taxon>Ecdysozoa</taxon>
        <taxon>Arthropoda</taxon>
        <taxon>Hexapoda</taxon>
        <taxon>Insecta</taxon>
        <taxon>Pterygota</taxon>
        <taxon>Neoptera</taxon>
        <taxon>Paraneoptera</taxon>
        <taxon>Thysanoptera</taxon>
        <taxon>Terebrantia</taxon>
        <taxon>Thripoidea</taxon>
        <taxon>Thripidae</taxon>
        <taxon>Thrips</taxon>
    </lineage>
</organism>
<dbReference type="CDD" id="cd13290">
    <property type="entry name" value="PH_ORP9"/>
    <property type="match status" value="1"/>
</dbReference>
<dbReference type="FunFam" id="3.30.70.3490:FF:000001">
    <property type="entry name" value="Oxysterol-binding protein"/>
    <property type="match status" value="1"/>
</dbReference>
<dbReference type="FunFam" id="2.30.29.30:FF:000089">
    <property type="entry name" value="Oxysterol-binding protein"/>
    <property type="match status" value="1"/>
</dbReference>
<dbReference type="GeneID" id="117648551"/>
<accession>A0A6P8ZR45</accession>
<keyword evidence="3" id="KW-0446">Lipid-binding</keyword>
<dbReference type="GO" id="GO:0006869">
    <property type="term" value="P:lipid transport"/>
    <property type="evidence" value="ECO:0007669"/>
    <property type="project" value="UniProtKB-KW"/>
</dbReference>
<keyword evidence="1 5" id="KW-0813">Transport</keyword>
<reference evidence="9" key="1">
    <citation type="submission" date="2025-08" db="UniProtKB">
        <authorList>
            <consortium name="RefSeq"/>
        </authorList>
    </citation>
    <scope>IDENTIFICATION</scope>
    <source>
        <tissue evidence="9">Total insect</tissue>
    </source>
</reference>
<evidence type="ECO:0000259" key="7">
    <source>
        <dbReference type="PROSITE" id="PS50003"/>
    </source>
</evidence>
<dbReference type="Gene3D" id="1.10.287.2720">
    <property type="match status" value="1"/>
</dbReference>
<gene>
    <name evidence="9" type="primary">LOC117648551</name>
</gene>
<proteinExistence type="inferred from homology"/>
<keyword evidence="2 5" id="KW-0445">Lipid transport</keyword>
<dbReference type="RefSeq" id="XP_034246964.1">
    <property type="nucleotide sequence ID" value="XM_034391073.1"/>
</dbReference>
<dbReference type="Gene3D" id="2.30.29.30">
    <property type="entry name" value="Pleckstrin-homology domain (PH domain)/Phosphotyrosine-binding domain (PTB)"/>
    <property type="match status" value="1"/>
</dbReference>
<evidence type="ECO:0000256" key="4">
    <source>
        <dbReference type="RuleBase" id="RU003844"/>
    </source>
</evidence>
<dbReference type="Gene3D" id="2.40.160.120">
    <property type="match status" value="1"/>
</dbReference>
<evidence type="ECO:0000256" key="6">
    <source>
        <dbReference type="SAM" id="MobiDB-lite"/>
    </source>
</evidence>
<evidence type="ECO:0000256" key="3">
    <source>
        <dbReference type="ARBA" id="ARBA00023121"/>
    </source>
</evidence>
<protein>
    <recommendedName>
        <fullName evidence="5">Oxysterol-binding protein</fullName>
    </recommendedName>
</protein>
<dbReference type="KEGG" id="tpal:117648551"/>
<evidence type="ECO:0000313" key="9">
    <source>
        <dbReference type="RefSeq" id="XP_034246964.1"/>
    </source>
</evidence>
<feature type="compositionally biased region" description="Gly residues" evidence="6">
    <location>
        <begin position="341"/>
        <end position="359"/>
    </location>
</feature>
<dbReference type="SUPFAM" id="SSF50729">
    <property type="entry name" value="PH domain-like"/>
    <property type="match status" value="1"/>
</dbReference>
<dbReference type="InterPro" id="IPR018494">
    <property type="entry name" value="Oxysterol-bd_CS"/>
</dbReference>
<dbReference type="Proteomes" id="UP000515158">
    <property type="component" value="Unplaced"/>
</dbReference>
<dbReference type="GO" id="GO:0005794">
    <property type="term" value="C:Golgi apparatus"/>
    <property type="evidence" value="ECO:0007669"/>
    <property type="project" value="TreeGrafter"/>
</dbReference>
<dbReference type="PANTHER" id="PTHR10972">
    <property type="entry name" value="OXYSTEROL-BINDING PROTEIN-RELATED"/>
    <property type="match status" value="1"/>
</dbReference>
<evidence type="ECO:0000256" key="1">
    <source>
        <dbReference type="ARBA" id="ARBA00022448"/>
    </source>
</evidence>
<dbReference type="InParanoid" id="A0A6P8ZR45"/>
<comment type="similarity">
    <text evidence="4">Belongs to the OSBP family.</text>
</comment>
<dbReference type="Gene3D" id="3.30.70.3490">
    <property type="match status" value="1"/>
</dbReference>
<dbReference type="AlphaFoldDB" id="A0A6P8ZR45"/>
<feature type="domain" description="PH" evidence="7">
    <location>
        <begin position="2"/>
        <end position="99"/>
    </location>
</feature>
<dbReference type="GO" id="GO:0005829">
    <property type="term" value="C:cytosol"/>
    <property type="evidence" value="ECO:0007669"/>
    <property type="project" value="TreeGrafter"/>
</dbReference>
<dbReference type="PANTHER" id="PTHR10972:SF200">
    <property type="entry name" value="OXYSTEROL-BINDING PROTEIN-RELATED PROTEIN 9"/>
    <property type="match status" value="1"/>
</dbReference>
<dbReference type="FunFam" id="2.40.160.120:FF:000014">
    <property type="entry name" value="Oxysterol-binding protein"/>
    <property type="match status" value="1"/>
</dbReference>
<feature type="compositionally biased region" description="Polar residues" evidence="6">
    <location>
        <begin position="194"/>
        <end position="210"/>
    </location>
</feature>
<dbReference type="FunCoup" id="A0A6P8ZR45">
    <property type="interactions" value="2068"/>
</dbReference>
<feature type="region of interest" description="Disordered" evidence="6">
    <location>
        <begin position="315"/>
        <end position="374"/>
    </location>
</feature>
<dbReference type="FunFam" id="1.10.287.2720:FF:000001">
    <property type="entry name" value="Oxysterol-binding OBPalpha"/>
    <property type="match status" value="1"/>
</dbReference>
<dbReference type="SUPFAM" id="SSF144000">
    <property type="entry name" value="Oxysterol-binding protein-like"/>
    <property type="match status" value="1"/>
</dbReference>
<dbReference type="Pfam" id="PF01237">
    <property type="entry name" value="Oxysterol_BP"/>
    <property type="match status" value="1"/>
</dbReference>
<sequence>MATIMEGSLSKWTNVMKGWQFRWFVLDDNAGLLSYYTSREKMIRGVRRGCVRLKGAVIGIDDEDDSTFTITVDSKTFHFQARDADEREKWIRALEDTILRHAHKLRWDPSKPAPSVQDFDKKLVEADAYLQILIDQIEALEDRIDKMQDPSDKSHGLHIRDHANSLLENVKHSIVLLQIAKNTAHPVNGIFQPATSSYTLNDSSPTSKQDSGPDMASLTSTVVHTGIEMGAECVANIPPSSPSGGPPVPPGSLPLSLSALSVTGGAHRPSMTLLVPDISYSSSEDEDFYDANDYTSTPNSVHSGLPLFSSASELDAAGRTSASPLGRRESEASSASQAHGLGHGAGAVGLGAAGPGRGSIAGEQRRHGVPPLLSDGSLDYDALYEDEDESDLGPMEAHGSVVTHLLSQVKIGMDLTRVVLPTFILERRSLLEMYSDYFAHPDYFLKIADFKDPRDRMVQVVRWYMSAYHAGRKSSVAKKPYNPILGEIFYCHWNVPDISTGNEPLVTDGPVPWCDRNQLTFIAEQVSHHPPISAFYAEHYNKRISFCAHVWTKSKFLGLSVGVHNIGQGCVSVLEYDEEYIVTFPNGYGRSILTVPWIELGGPVTIACAKTGFNATIEFHTKPFYGGKKHRISGEVFQPGEKKPFLSISGEWNGSMHSKWADGRTELFLDVNEIPIIKKEVRPISDQDEMESRRLWKEVTAGLRLNDIDKATNAKTELEQRQREEAKDRKERNLRWETKCFRETGDNWVYVAPLIARLSRNGTTGTTDPHAASEQR</sequence>
<dbReference type="GO" id="GO:0016020">
    <property type="term" value="C:membrane"/>
    <property type="evidence" value="ECO:0007669"/>
    <property type="project" value="TreeGrafter"/>
</dbReference>
<evidence type="ECO:0000256" key="2">
    <source>
        <dbReference type="ARBA" id="ARBA00023055"/>
    </source>
</evidence>
<evidence type="ECO:0000313" key="8">
    <source>
        <dbReference type="Proteomes" id="UP000515158"/>
    </source>
</evidence>
<evidence type="ECO:0000256" key="5">
    <source>
        <dbReference type="RuleBase" id="RU003845"/>
    </source>
</evidence>
<dbReference type="PROSITE" id="PS01013">
    <property type="entry name" value="OSBP"/>
    <property type="match status" value="1"/>
</dbReference>
<dbReference type="Pfam" id="PF00169">
    <property type="entry name" value="PH"/>
    <property type="match status" value="1"/>
</dbReference>
<dbReference type="InterPro" id="IPR000648">
    <property type="entry name" value="Oxysterol-bd"/>
</dbReference>
<dbReference type="OrthoDB" id="14833at2759"/>
<dbReference type="InterPro" id="IPR011993">
    <property type="entry name" value="PH-like_dom_sf"/>
</dbReference>
<feature type="region of interest" description="Disordered" evidence="6">
    <location>
        <begin position="194"/>
        <end position="217"/>
    </location>
</feature>
<keyword evidence="8" id="KW-1185">Reference proteome</keyword>
<dbReference type="PROSITE" id="PS50003">
    <property type="entry name" value="PH_DOMAIN"/>
    <property type="match status" value="1"/>
</dbReference>
<dbReference type="InterPro" id="IPR001849">
    <property type="entry name" value="PH_domain"/>
</dbReference>
<name>A0A6P8ZR45_THRPL</name>